<dbReference type="Proteomes" id="UP000008798">
    <property type="component" value="Chromosome"/>
</dbReference>
<dbReference type="AlphaFoldDB" id="D4J7H1"/>
<gene>
    <name evidence="1" type="ORF">CC1_15170</name>
</gene>
<dbReference type="PATRIC" id="fig|717962.3.peg.1353"/>
<accession>D4J7H1</accession>
<reference evidence="1 2" key="1">
    <citation type="submission" date="2010-03" db="EMBL/GenBank/DDBJ databases">
        <title>The genome sequence of Coprococcus catus GD/7.</title>
        <authorList>
            <consortium name="metaHIT consortium -- http://www.metahit.eu/"/>
            <person name="Pajon A."/>
            <person name="Turner K."/>
            <person name="Parkhill J."/>
            <person name="Duncan S."/>
            <person name="Flint H."/>
        </authorList>
    </citation>
    <scope>NUCLEOTIDE SEQUENCE [LARGE SCALE GENOMIC DNA]</scope>
    <source>
        <strain evidence="1 2">GD/7</strain>
    </source>
</reference>
<sequence>MRAACLDWCGQRAKPQISVYFGGDFQVYTVYCFAKAQA</sequence>
<evidence type="ECO:0000313" key="2">
    <source>
        <dbReference type="Proteomes" id="UP000008798"/>
    </source>
</evidence>
<evidence type="ECO:0000313" key="1">
    <source>
        <dbReference type="EMBL" id="CBK80292.1"/>
    </source>
</evidence>
<dbReference type="KEGG" id="cct:CC1_15170"/>
<protein>
    <submittedName>
        <fullName evidence="1">Uncharacterized protein</fullName>
    </submittedName>
</protein>
<name>D4J7H1_9FIRM</name>
<proteinExistence type="predicted"/>
<dbReference type="EMBL" id="FP929038">
    <property type="protein sequence ID" value="CBK80292.1"/>
    <property type="molecule type" value="Genomic_DNA"/>
</dbReference>
<dbReference type="HOGENOM" id="CLU_3326876_0_0_9"/>
<dbReference type="STRING" id="717962.CC1_15170"/>
<organism evidence="1 2">
    <name type="scientific">Coprococcus catus GD/7</name>
    <dbReference type="NCBI Taxonomy" id="717962"/>
    <lineage>
        <taxon>Bacteria</taxon>
        <taxon>Bacillati</taxon>
        <taxon>Bacillota</taxon>
        <taxon>Clostridia</taxon>
        <taxon>Lachnospirales</taxon>
        <taxon>Lachnospiraceae</taxon>
        <taxon>Coprococcus</taxon>
    </lineage>
</organism>
<reference evidence="1 2" key="2">
    <citation type="submission" date="2010-03" db="EMBL/GenBank/DDBJ databases">
        <authorList>
            <person name="Pajon A."/>
        </authorList>
    </citation>
    <scope>NUCLEOTIDE SEQUENCE [LARGE SCALE GENOMIC DNA]</scope>
    <source>
        <strain evidence="1 2">GD/7</strain>
    </source>
</reference>